<dbReference type="PANTHER" id="PTHR41813:SF2">
    <property type="entry name" value="REGULATOR PAB1642, PUTATIVE (AFU_ORTHOLOGUE AFUA_3G11955)-RELATED"/>
    <property type="match status" value="1"/>
</dbReference>
<proteinExistence type="predicted"/>
<dbReference type="PANTHER" id="PTHR41813">
    <property type="entry name" value="REGULATOR PAB1642, PUTATIVE (AFU_ORTHOLOGUE AFUA_3G11955)-RELATED"/>
    <property type="match status" value="1"/>
</dbReference>
<feature type="compositionally biased region" description="Basic and acidic residues" evidence="2">
    <location>
        <begin position="490"/>
        <end position="499"/>
    </location>
</feature>
<protein>
    <submittedName>
        <fullName evidence="3">Uncharacterized protein</fullName>
    </submittedName>
</protein>
<dbReference type="InterPro" id="IPR016084">
    <property type="entry name" value="Haem_Oase-like_multi-hlx"/>
</dbReference>
<feature type="region of interest" description="Disordered" evidence="2">
    <location>
        <begin position="490"/>
        <end position="560"/>
    </location>
</feature>
<gene>
    <name evidence="3" type="ORF">ZT3D7_G64</name>
</gene>
<accession>A0A1X7RCF9</accession>
<dbReference type="CDD" id="cd19357">
    <property type="entry name" value="TenA_E_At3g16990-like"/>
    <property type="match status" value="1"/>
</dbReference>
<feature type="compositionally biased region" description="Acidic residues" evidence="2">
    <location>
        <begin position="523"/>
        <end position="539"/>
    </location>
</feature>
<feature type="region of interest" description="Disordered" evidence="2">
    <location>
        <begin position="192"/>
        <end position="218"/>
    </location>
</feature>
<dbReference type="STRING" id="1276538.A0A1X7RCF9"/>
<feature type="compositionally biased region" description="Gly residues" evidence="2">
    <location>
        <begin position="506"/>
        <end position="517"/>
    </location>
</feature>
<feature type="coiled-coil region" evidence="1">
    <location>
        <begin position="304"/>
        <end position="331"/>
    </location>
</feature>
<feature type="region of interest" description="Disordered" evidence="2">
    <location>
        <begin position="61"/>
        <end position="94"/>
    </location>
</feature>
<evidence type="ECO:0000256" key="1">
    <source>
        <dbReference type="SAM" id="Coils"/>
    </source>
</evidence>
<feature type="compositionally biased region" description="Gly residues" evidence="2">
    <location>
        <begin position="79"/>
        <end position="90"/>
    </location>
</feature>
<dbReference type="SUPFAM" id="SSF48613">
    <property type="entry name" value="Heme oxygenase-like"/>
    <property type="match status" value="1"/>
</dbReference>
<evidence type="ECO:0000313" key="3">
    <source>
        <dbReference type="EMBL" id="SMQ44920.1"/>
    </source>
</evidence>
<keyword evidence="1" id="KW-0175">Coiled coil</keyword>
<reference evidence="3 4" key="1">
    <citation type="submission" date="2016-06" db="EMBL/GenBank/DDBJ databases">
        <authorList>
            <person name="Kjaerup R.B."/>
            <person name="Dalgaard T.S."/>
            <person name="Juul-Madsen H.R."/>
        </authorList>
    </citation>
    <scope>NUCLEOTIDE SEQUENCE [LARGE SCALE GENOMIC DNA]</scope>
</reference>
<dbReference type="Gene3D" id="1.20.910.10">
    <property type="entry name" value="Heme oxygenase-like"/>
    <property type="match status" value="1"/>
</dbReference>
<sequence>MPRPPDHYTHAQFEPVESDHAGETVQCRHCRNWTGSIKTLNRKKAHLLTCTQYAQWRAAGNGQDLAPPNKYHKRDSSVMGGGWEGQGDGNTSGFNMSPFNDTPTVARGRNLDLTKYFSEFWDDTASNKCMRVRCLSCGFVRAKNTTRQVEHLASCSSFLNSTEGQAAVANGELEMTPAAPRQSFGGGNDIWRGGAPNPNLQVSQTPTSTSRGGGRAYPMPPPPKAPSLVSHLLNKFQDKFNVATQQSFLSHAGCGTLSHAALCSWLTQHGHISRAMIAAIGSLIAKVFLPDAANTRIATPYRALDLLISTISNLRKEIDFIENTKRKYRLDAASEPPSPMTKAYVDLLASASEPRADLLEGMVALWATEHLYCVSWQYAANFQSTVPSNSYSVPSYLSGGSNPLDPYAAPTPAASRSDQQHATALREALIPNWTSREFCKFVDACRAIVDEIANKESVGDGRHQLSRCELLYKQVVFLWERIWPEVDGMGEEKSEDDVAGKVPGAEGNGESGQGKNAGNGIEIQDDGDDDADGDGDGEGAIDSPYGGTGLEAVAAANRSG</sequence>
<organism evidence="3 4">
    <name type="scientific">Zymoseptoria tritici (strain ST99CH_3D7)</name>
    <dbReference type="NCBI Taxonomy" id="1276538"/>
    <lineage>
        <taxon>Eukaryota</taxon>
        <taxon>Fungi</taxon>
        <taxon>Dikarya</taxon>
        <taxon>Ascomycota</taxon>
        <taxon>Pezizomycotina</taxon>
        <taxon>Dothideomycetes</taxon>
        <taxon>Dothideomycetidae</taxon>
        <taxon>Mycosphaerellales</taxon>
        <taxon>Mycosphaerellaceae</taxon>
        <taxon>Zymoseptoria</taxon>
    </lineage>
</organism>
<keyword evidence="4" id="KW-1185">Reference proteome</keyword>
<name>A0A1X7RCF9_ZYMT9</name>
<dbReference type="InterPro" id="IPR053261">
    <property type="entry name" value="Polyketide-peptide_reg"/>
</dbReference>
<evidence type="ECO:0000313" key="4">
    <source>
        <dbReference type="Proteomes" id="UP000215127"/>
    </source>
</evidence>
<dbReference type="EMBL" id="LT853692">
    <property type="protein sequence ID" value="SMQ44920.1"/>
    <property type="molecule type" value="Genomic_DNA"/>
</dbReference>
<evidence type="ECO:0000256" key="2">
    <source>
        <dbReference type="SAM" id="MobiDB-lite"/>
    </source>
</evidence>
<dbReference type="AlphaFoldDB" id="A0A1X7RCF9"/>
<feature type="compositionally biased region" description="Polar residues" evidence="2">
    <location>
        <begin position="198"/>
        <end position="210"/>
    </location>
</feature>
<dbReference type="Proteomes" id="UP000215127">
    <property type="component" value="Chromosome 1"/>
</dbReference>